<dbReference type="Gene3D" id="3.40.800.10">
    <property type="entry name" value="Ureohydrolase domain"/>
    <property type="match status" value="1"/>
</dbReference>
<dbReference type="EMBL" id="JALLPJ020001142">
    <property type="protein sequence ID" value="KAL3775683.1"/>
    <property type="molecule type" value="Genomic_DNA"/>
</dbReference>
<dbReference type="GO" id="GO:0006525">
    <property type="term" value="P:arginine metabolic process"/>
    <property type="evidence" value="ECO:0007669"/>
    <property type="project" value="UniProtKB-KW"/>
</dbReference>
<accession>A0ABD3NIC9</accession>
<evidence type="ECO:0000256" key="9">
    <source>
        <dbReference type="PROSITE-ProRule" id="PRU00742"/>
    </source>
</evidence>
<evidence type="ECO:0000256" key="1">
    <source>
        <dbReference type="ARBA" id="ARBA00005098"/>
    </source>
</evidence>
<dbReference type="SUPFAM" id="SSF52768">
    <property type="entry name" value="Arginase/deacetylase"/>
    <property type="match status" value="1"/>
</dbReference>
<evidence type="ECO:0000313" key="12">
    <source>
        <dbReference type="EMBL" id="KAL3775683.1"/>
    </source>
</evidence>
<comment type="pathway">
    <text evidence="1">Nitrogen metabolism; urea cycle; L-ornithine and urea from L-arginine: step 1/1.</text>
</comment>
<dbReference type="InterPro" id="IPR023696">
    <property type="entry name" value="Ureohydrolase_dom_sf"/>
</dbReference>
<reference evidence="12 13" key="1">
    <citation type="submission" date="2024-10" db="EMBL/GenBank/DDBJ databases">
        <title>Updated reference genomes for cyclostephanoid diatoms.</title>
        <authorList>
            <person name="Roberts W.R."/>
            <person name="Alverson A.J."/>
        </authorList>
    </citation>
    <scope>NUCLEOTIDE SEQUENCE [LARGE SCALE GENOMIC DNA]</scope>
    <source>
        <strain evidence="12 13">AJA010-31</strain>
    </source>
</reference>
<evidence type="ECO:0000256" key="2">
    <source>
        <dbReference type="ARBA" id="ARBA00012168"/>
    </source>
</evidence>
<comment type="cofactor">
    <cofactor evidence="11">
        <name>Mn(2+)</name>
        <dbReference type="ChEBI" id="CHEBI:29035"/>
    </cofactor>
    <text evidence="11">Binds 2 manganese ions per subunit.</text>
</comment>
<proteinExistence type="inferred from homology"/>
<keyword evidence="13" id="KW-1185">Reference proteome</keyword>
<evidence type="ECO:0000313" key="13">
    <source>
        <dbReference type="Proteomes" id="UP001530400"/>
    </source>
</evidence>
<dbReference type="InterPro" id="IPR020855">
    <property type="entry name" value="Ureohydrolase_Mn_BS"/>
</dbReference>
<evidence type="ECO:0000256" key="6">
    <source>
        <dbReference type="ARBA" id="ARBA00022801"/>
    </source>
</evidence>
<evidence type="ECO:0000256" key="8">
    <source>
        <dbReference type="ARBA" id="ARBA00047391"/>
    </source>
</evidence>
<name>A0ABD3NIC9_9STRA</name>
<evidence type="ECO:0000256" key="3">
    <source>
        <dbReference type="ARBA" id="ARBA00018123"/>
    </source>
</evidence>
<keyword evidence="4 11" id="KW-0056">Arginine metabolism</keyword>
<sequence length="433" mass="47541">MVDRDIIVVWSSRGEIARATWKYSRELIVWPTFINLSRFLTALHCCLNRRAKLLIDSEMIRQTTQKASRIASNAFAASRRSSSHATNIPGGAGYTGNIYHQMVPVYEEENLFRHVKSPNTISVIGAPMTYGQPFVGTDSSPALLREQGLLKDLSTLGWRVEDNPDLDFNKICSEATRNHPRASQPNAKHSIEVGAGNKALAEIVESKLKMGRFPLILGGDHSIGIGSLAGVLRAKPETGVIWVDAHADLNTPDMSESGNMHGMPLGIMMKELVPDRRVIPGLEWMEEGVVPRLSPDSLVYVGLRDIDKAERKCIRELGIKTFTMYDIDHLGIGRVMDLALEHLLSKGPNRPIHLSYDIDAVDPLHAPATGTAVRGGLTWREAHFVCEHVVKSGALASAEIVELNPTLSDGQGASETIELGYQLIAALCGERIF</sequence>
<comment type="catalytic activity">
    <reaction evidence="8 11">
        <text>L-arginine + H2O = urea + L-ornithine</text>
        <dbReference type="Rhea" id="RHEA:20569"/>
        <dbReference type="ChEBI" id="CHEBI:15377"/>
        <dbReference type="ChEBI" id="CHEBI:16199"/>
        <dbReference type="ChEBI" id="CHEBI:32682"/>
        <dbReference type="ChEBI" id="CHEBI:46911"/>
        <dbReference type="EC" id="3.5.3.1"/>
    </reaction>
</comment>
<keyword evidence="5 11" id="KW-0479">Metal-binding</keyword>
<comment type="similarity">
    <text evidence="9 10">Belongs to the arginase family.</text>
</comment>
<protein>
    <recommendedName>
        <fullName evidence="3 11">Arginase</fullName>
        <ecNumber evidence="2 11">3.5.3.1</ecNumber>
    </recommendedName>
</protein>
<dbReference type="InterPro" id="IPR014033">
    <property type="entry name" value="Arginase"/>
</dbReference>
<dbReference type="GO" id="GO:0004053">
    <property type="term" value="F:arginase activity"/>
    <property type="evidence" value="ECO:0007669"/>
    <property type="project" value="UniProtKB-EC"/>
</dbReference>
<dbReference type="PROSITE" id="PS01053">
    <property type="entry name" value="ARGINASE_1"/>
    <property type="match status" value="1"/>
</dbReference>
<organism evidence="12 13">
    <name type="scientific">Cyclotella atomus</name>
    <dbReference type="NCBI Taxonomy" id="382360"/>
    <lineage>
        <taxon>Eukaryota</taxon>
        <taxon>Sar</taxon>
        <taxon>Stramenopiles</taxon>
        <taxon>Ochrophyta</taxon>
        <taxon>Bacillariophyta</taxon>
        <taxon>Coscinodiscophyceae</taxon>
        <taxon>Thalassiosirophycidae</taxon>
        <taxon>Stephanodiscales</taxon>
        <taxon>Stephanodiscaceae</taxon>
        <taxon>Cyclotella</taxon>
    </lineage>
</organism>
<dbReference type="CDD" id="cd09989">
    <property type="entry name" value="Arginase"/>
    <property type="match status" value="1"/>
</dbReference>
<dbReference type="InterPro" id="IPR006035">
    <property type="entry name" value="Ureohydrolase"/>
</dbReference>
<dbReference type="NCBIfam" id="TIGR01229">
    <property type="entry name" value="rocF_arginase"/>
    <property type="match status" value="1"/>
</dbReference>
<keyword evidence="7 11" id="KW-0464">Manganese</keyword>
<comment type="caution">
    <text evidence="12">The sequence shown here is derived from an EMBL/GenBank/DDBJ whole genome shotgun (WGS) entry which is preliminary data.</text>
</comment>
<evidence type="ECO:0000256" key="11">
    <source>
        <dbReference type="RuleBase" id="RU361159"/>
    </source>
</evidence>
<evidence type="ECO:0000256" key="7">
    <source>
        <dbReference type="ARBA" id="ARBA00023211"/>
    </source>
</evidence>
<dbReference type="AlphaFoldDB" id="A0ABD3NIC9"/>
<dbReference type="Proteomes" id="UP001530400">
    <property type="component" value="Unassembled WGS sequence"/>
</dbReference>
<dbReference type="Pfam" id="PF00491">
    <property type="entry name" value="Arginase"/>
    <property type="match status" value="1"/>
</dbReference>
<evidence type="ECO:0000256" key="5">
    <source>
        <dbReference type="ARBA" id="ARBA00022723"/>
    </source>
</evidence>
<dbReference type="PRINTS" id="PR00116">
    <property type="entry name" value="ARGINASE"/>
</dbReference>
<gene>
    <name evidence="12" type="ORF">ACHAWO_004497</name>
</gene>
<dbReference type="GO" id="GO:0046872">
    <property type="term" value="F:metal ion binding"/>
    <property type="evidence" value="ECO:0007669"/>
    <property type="project" value="UniProtKB-KW"/>
</dbReference>
<dbReference type="PANTHER" id="PTHR43782">
    <property type="entry name" value="ARGINASE"/>
    <property type="match status" value="1"/>
</dbReference>
<evidence type="ECO:0000256" key="10">
    <source>
        <dbReference type="RuleBase" id="RU003684"/>
    </source>
</evidence>
<dbReference type="EC" id="3.5.3.1" evidence="2 11"/>
<dbReference type="FunFam" id="3.40.800.10:FF:000012">
    <property type="entry name" value="Arginase"/>
    <property type="match status" value="1"/>
</dbReference>
<dbReference type="PANTHER" id="PTHR43782:SF3">
    <property type="entry name" value="ARGINASE"/>
    <property type="match status" value="1"/>
</dbReference>
<dbReference type="PROSITE" id="PS51409">
    <property type="entry name" value="ARGINASE_2"/>
    <property type="match status" value="1"/>
</dbReference>
<evidence type="ECO:0000256" key="4">
    <source>
        <dbReference type="ARBA" id="ARBA00022503"/>
    </source>
</evidence>
<keyword evidence="6 10" id="KW-0378">Hydrolase</keyword>